<dbReference type="Proteomes" id="UP000595481">
    <property type="component" value="Chromosome"/>
</dbReference>
<dbReference type="RefSeq" id="WP_156128828.1">
    <property type="nucleotide sequence ID" value="NZ_CAWMFX010000057.1"/>
</dbReference>
<reference evidence="1 2" key="1">
    <citation type="submission" date="2020-12" db="EMBL/GenBank/DDBJ databases">
        <title>FDA dAtabase for Regulatory Grade micrObial Sequences (FDA-ARGOS): Supporting development and validation of Infectious Disease Dx tests.</title>
        <authorList>
            <person name="Sproer C."/>
            <person name="Gronow S."/>
            <person name="Severitt S."/>
            <person name="Schroder I."/>
            <person name="Tallon L."/>
            <person name="Sadzewicz L."/>
            <person name="Zhao X."/>
            <person name="Boylan J."/>
            <person name="Ott S."/>
            <person name="Bowen H."/>
            <person name="Vavikolanu K."/>
            <person name="Mehta A."/>
            <person name="Aluvathingal J."/>
            <person name="Nadendla S."/>
            <person name="Lowell S."/>
            <person name="Myers T."/>
            <person name="Yan Y."/>
            <person name="Sichtig H."/>
        </authorList>
    </citation>
    <scope>NUCLEOTIDE SEQUENCE [LARGE SCALE GENOMIC DNA]</scope>
    <source>
        <strain evidence="1 2">FDAARGOS_986</strain>
    </source>
</reference>
<sequence>MCNNNGYTVVISQPMYFPWIGLFQQINYSNAFVFYDDVQFTRGFFNRVQLKNKHGIVWLTVPLMKWHRGARISDVQIDNTKPWQSQHLNMLQQAFSQTRYGADVMDIVQSVFSRQSDSLSDLAIVSTKIMCQYLGLETEKRQFSCSSSLNIDGKSSDRLIKICQHLHASEYLTGHGAKHYLFHEQFEKNGLQVNYIDYVLTPYPQQFGDFTPYVTALDAIAHLGPEAVTLLPARKISWRAFS</sequence>
<evidence type="ECO:0000313" key="2">
    <source>
        <dbReference type="Proteomes" id="UP000595481"/>
    </source>
</evidence>
<proteinExistence type="predicted"/>
<keyword evidence="2" id="KW-1185">Reference proteome</keyword>
<gene>
    <name evidence="1" type="ORF">I6H43_02445</name>
</gene>
<dbReference type="InterPro" id="IPR014985">
    <property type="entry name" value="WbqC"/>
</dbReference>
<dbReference type="GeneID" id="69550107"/>
<dbReference type="EMBL" id="CP066092">
    <property type="protein sequence ID" value="QQB20422.1"/>
    <property type="molecule type" value="Genomic_DNA"/>
</dbReference>
<organism evidence="1 2">
    <name type="scientific">Aeromonas jandaei</name>
    <dbReference type="NCBI Taxonomy" id="650"/>
    <lineage>
        <taxon>Bacteria</taxon>
        <taxon>Pseudomonadati</taxon>
        <taxon>Pseudomonadota</taxon>
        <taxon>Gammaproteobacteria</taxon>
        <taxon>Aeromonadales</taxon>
        <taxon>Aeromonadaceae</taxon>
        <taxon>Aeromonas</taxon>
    </lineage>
</organism>
<evidence type="ECO:0000313" key="1">
    <source>
        <dbReference type="EMBL" id="QQB20422.1"/>
    </source>
</evidence>
<accession>A0A7T4DPA2</accession>
<protein>
    <submittedName>
        <fullName evidence="1">WbqC family protein</fullName>
    </submittedName>
</protein>
<dbReference type="Pfam" id="PF08889">
    <property type="entry name" value="WbqC"/>
    <property type="match status" value="1"/>
</dbReference>
<name>A0A7T4DPA2_AERJA</name>